<comment type="caution">
    <text evidence="1">The sequence shown here is derived from an EMBL/GenBank/DDBJ whole genome shotgun (WGS) entry which is preliminary data.</text>
</comment>
<gene>
    <name evidence="1" type="ORF">HMPREF0454_00697</name>
</gene>
<dbReference type="EMBL" id="AGCI01000010">
    <property type="protein sequence ID" value="EHM46830.1"/>
    <property type="molecule type" value="Genomic_DNA"/>
</dbReference>
<sequence length="93" mass="11189">MPKRSNKSFFSPQSFIFYSTRYFLTFSASMPVNWRTASKLHFGKPLLIFQRKMRIGKNYSVRINADSIRLSRWFYQLPRVEREAKARYTSDVH</sequence>
<protein>
    <submittedName>
        <fullName evidence="1">Uncharacterized protein</fullName>
    </submittedName>
</protein>
<organism evidence="1 2">
    <name type="scientific">Hafnia alvei ATCC 51873</name>
    <dbReference type="NCBI Taxonomy" id="1002364"/>
    <lineage>
        <taxon>Bacteria</taxon>
        <taxon>Pseudomonadati</taxon>
        <taxon>Pseudomonadota</taxon>
        <taxon>Gammaproteobacteria</taxon>
        <taxon>Enterobacterales</taxon>
        <taxon>Hafniaceae</taxon>
        <taxon>Hafnia</taxon>
    </lineage>
</organism>
<dbReference type="Proteomes" id="UP000005959">
    <property type="component" value="Unassembled WGS sequence"/>
</dbReference>
<proteinExistence type="predicted"/>
<accession>G9Y286</accession>
<dbReference type="HOGENOM" id="CLU_2395605_0_0_6"/>
<reference evidence="1 2" key="1">
    <citation type="submission" date="2011-08" db="EMBL/GenBank/DDBJ databases">
        <authorList>
            <person name="Weinstock G."/>
            <person name="Sodergren E."/>
            <person name="Clifton S."/>
            <person name="Fulton L."/>
            <person name="Fulton B."/>
            <person name="Courtney L."/>
            <person name="Fronick C."/>
            <person name="Harrison M."/>
            <person name="Strong C."/>
            <person name="Farmer C."/>
            <person name="Delahaunty K."/>
            <person name="Markovic C."/>
            <person name="Hall O."/>
            <person name="Minx P."/>
            <person name="Tomlinson C."/>
            <person name="Mitreva M."/>
            <person name="Hou S."/>
            <person name="Chen J."/>
            <person name="Wollam A."/>
            <person name="Pepin K.H."/>
            <person name="Johnson M."/>
            <person name="Bhonagiri V."/>
            <person name="Zhang X."/>
            <person name="Suruliraj S."/>
            <person name="Warren W."/>
            <person name="Chinwalla A."/>
            <person name="Mardis E.R."/>
            <person name="Wilson R.K."/>
        </authorList>
    </citation>
    <scope>NUCLEOTIDE SEQUENCE [LARGE SCALE GENOMIC DNA]</scope>
    <source>
        <strain evidence="1 2">ATCC 51873</strain>
    </source>
</reference>
<evidence type="ECO:0000313" key="2">
    <source>
        <dbReference type="Proteomes" id="UP000005959"/>
    </source>
</evidence>
<evidence type="ECO:0000313" key="1">
    <source>
        <dbReference type="EMBL" id="EHM46830.1"/>
    </source>
</evidence>
<name>G9Y286_HAFAL</name>
<dbReference type="AlphaFoldDB" id="G9Y286"/>